<keyword evidence="1" id="KW-0238">DNA-binding</keyword>
<feature type="domain" description="HTH merR-type" evidence="2">
    <location>
        <begin position="82"/>
        <end position="151"/>
    </location>
</feature>
<evidence type="ECO:0000259" key="2">
    <source>
        <dbReference type="PROSITE" id="PS50937"/>
    </source>
</evidence>
<dbReference type="CDD" id="cd01104">
    <property type="entry name" value="HTH_MlrA-CarA"/>
    <property type="match status" value="1"/>
</dbReference>
<comment type="caution">
    <text evidence="3">The sequence shown here is derived from an EMBL/GenBank/DDBJ whole genome shotgun (WGS) entry which is preliminary data.</text>
</comment>
<keyword evidence="4" id="KW-1185">Reference proteome</keyword>
<evidence type="ECO:0000313" key="3">
    <source>
        <dbReference type="EMBL" id="RRC95587.1"/>
    </source>
</evidence>
<dbReference type="Proteomes" id="UP000280444">
    <property type="component" value="Unassembled WGS sequence"/>
</dbReference>
<evidence type="ECO:0000313" key="4">
    <source>
        <dbReference type="Proteomes" id="UP000280444"/>
    </source>
</evidence>
<dbReference type="OrthoDB" id="9800334at2"/>
<sequence>MLGAEVASWVFADEQCVRKFRISSSFRWHRDFKSVTIEEERKITCWIACAPSARTSKTPKGGLDMPRATLTRLTSADSVEAPLSVAAVAIKLGVSASTLRTWERRYGMGPTSRRSGTHRRYSPEDVALLKRMVEMIRSGVAASEAAKRLLNAPQGMAPLDNAAPPTVDDILRGASAAELNVLENLLGIAIATNGLVHTWSDLLEPALDRIYSCEQGQKPGYAPSATLTVAVMRVLAQLSHQCDSNVKTYQPAVIVADQDLMLAAHVTGVALEWNGIPTSILDTGQHAGQDVHKRLNAHIASKKPHSVIVMGRGTHCESLIETSLDRPELNIILVGTDSPRILDPRVQRVRSLAACVEEMLAFSREEGPCPDLVH</sequence>
<organism evidence="3 4">
    <name type="scientific">Schaalia canis</name>
    <dbReference type="NCBI Taxonomy" id="100469"/>
    <lineage>
        <taxon>Bacteria</taxon>
        <taxon>Bacillati</taxon>
        <taxon>Actinomycetota</taxon>
        <taxon>Actinomycetes</taxon>
        <taxon>Actinomycetales</taxon>
        <taxon>Actinomycetaceae</taxon>
        <taxon>Schaalia</taxon>
    </lineage>
</organism>
<name>A0A3P1SF32_9ACTO</name>
<dbReference type="InterPro" id="IPR000551">
    <property type="entry name" value="MerR-type_HTH_dom"/>
</dbReference>
<gene>
    <name evidence="3" type="ORF">EII11_04765</name>
</gene>
<dbReference type="InterPro" id="IPR047057">
    <property type="entry name" value="MerR_fam"/>
</dbReference>
<accession>A0A3P1SF32</accession>
<dbReference type="GO" id="GO:0003677">
    <property type="term" value="F:DNA binding"/>
    <property type="evidence" value="ECO:0007669"/>
    <property type="project" value="UniProtKB-KW"/>
</dbReference>
<dbReference type="EMBL" id="RQZF01000003">
    <property type="protein sequence ID" value="RRC95587.1"/>
    <property type="molecule type" value="Genomic_DNA"/>
</dbReference>
<dbReference type="PANTHER" id="PTHR30204">
    <property type="entry name" value="REDOX-CYCLING DRUG-SENSING TRANSCRIPTIONAL ACTIVATOR SOXR"/>
    <property type="match status" value="1"/>
</dbReference>
<dbReference type="SUPFAM" id="SSF46955">
    <property type="entry name" value="Putative DNA-binding domain"/>
    <property type="match status" value="1"/>
</dbReference>
<dbReference type="AlphaFoldDB" id="A0A3P1SF32"/>
<reference evidence="3 4" key="1">
    <citation type="submission" date="2018-11" db="EMBL/GenBank/DDBJ databases">
        <title>Genomes From Bacteria Associated with the Canine Oral Cavity: a Test Case for Automated Genome-Based Taxonomic Assignment.</title>
        <authorList>
            <person name="Coil D.A."/>
            <person name="Jospin G."/>
            <person name="Darling A.E."/>
            <person name="Wallis C."/>
            <person name="Davis I.J."/>
            <person name="Harris S."/>
            <person name="Eisen J.A."/>
            <person name="Holcombe L.J."/>
            <person name="O'Flynn C."/>
        </authorList>
    </citation>
    <scope>NUCLEOTIDE SEQUENCE [LARGE SCALE GENOMIC DNA]</scope>
    <source>
        <strain evidence="3 4">OH770</strain>
    </source>
</reference>
<dbReference type="InterPro" id="IPR009061">
    <property type="entry name" value="DNA-bd_dom_put_sf"/>
</dbReference>
<proteinExistence type="predicted"/>
<evidence type="ECO:0000256" key="1">
    <source>
        <dbReference type="ARBA" id="ARBA00023125"/>
    </source>
</evidence>
<dbReference type="PANTHER" id="PTHR30204:SF97">
    <property type="entry name" value="MERR FAMILY REGULATORY PROTEIN"/>
    <property type="match status" value="1"/>
</dbReference>
<dbReference type="PROSITE" id="PS50937">
    <property type="entry name" value="HTH_MERR_2"/>
    <property type="match status" value="1"/>
</dbReference>
<dbReference type="SMART" id="SM00422">
    <property type="entry name" value="HTH_MERR"/>
    <property type="match status" value="1"/>
</dbReference>
<protein>
    <submittedName>
        <fullName evidence="3">MerR family transcriptional regulator</fullName>
    </submittedName>
</protein>
<dbReference type="Pfam" id="PF13411">
    <property type="entry name" value="MerR_1"/>
    <property type="match status" value="1"/>
</dbReference>
<dbReference type="GO" id="GO:0003700">
    <property type="term" value="F:DNA-binding transcription factor activity"/>
    <property type="evidence" value="ECO:0007669"/>
    <property type="project" value="InterPro"/>
</dbReference>
<dbReference type="Gene3D" id="1.10.1660.10">
    <property type="match status" value="1"/>
</dbReference>